<gene>
    <name evidence="2" type="primary">ORF78983</name>
</gene>
<feature type="non-terminal residue" evidence="2">
    <location>
        <position position="1"/>
    </location>
</feature>
<dbReference type="PANTHER" id="PTHR13500:SF0">
    <property type="entry name" value="NUCLEOLAR PRE-RIBOSOMAL-ASSOCIATED PROTEIN 1"/>
    <property type="match status" value="1"/>
</dbReference>
<evidence type="ECO:0000313" key="2">
    <source>
        <dbReference type="EMBL" id="CEK71577.1"/>
    </source>
</evidence>
<proteinExistence type="predicted"/>
<name>A0A0B6ZT87_9EUPU</name>
<dbReference type="AlphaFoldDB" id="A0A0B6ZT87"/>
<dbReference type="PANTHER" id="PTHR13500">
    <property type="entry name" value="NUCLEOLAR PRERIBOSOMAL-ASSOCIATED PROTEIN 1"/>
    <property type="match status" value="1"/>
</dbReference>
<dbReference type="EMBL" id="HACG01024712">
    <property type="protein sequence ID" value="CEK71577.1"/>
    <property type="molecule type" value="Transcribed_RNA"/>
</dbReference>
<dbReference type="GO" id="GO:0000466">
    <property type="term" value="P:maturation of 5.8S rRNA from tricistronic rRNA transcript (SSU-rRNA, 5.8S rRNA, LSU-rRNA)"/>
    <property type="evidence" value="ECO:0007669"/>
    <property type="project" value="TreeGrafter"/>
</dbReference>
<organism evidence="2">
    <name type="scientific">Arion vulgaris</name>
    <dbReference type="NCBI Taxonomy" id="1028688"/>
    <lineage>
        <taxon>Eukaryota</taxon>
        <taxon>Metazoa</taxon>
        <taxon>Spiralia</taxon>
        <taxon>Lophotrochozoa</taxon>
        <taxon>Mollusca</taxon>
        <taxon>Gastropoda</taxon>
        <taxon>Heterobranchia</taxon>
        <taxon>Euthyneura</taxon>
        <taxon>Panpulmonata</taxon>
        <taxon>Eupulmonata</taxon>
        <taxon>Stylommatophora</taxon>
        <taxon>Helicina</taxon>
        <taxon>Arionoidea</taxon>
        <taxon>Arionidae</taxon>
        <taxon>Arion</taxon>
    </lineage>
</organism>
<feature type="domain" description="URB1 C-terminal" evidence="1">
    <location>
        <begin position="67"/>
        <end position="252"/>
    </location>
</feature>
<sequence>LNSELMQNSILHFPVRRFHTSDIIVDASDFKSRPNCYDPAFLLRLFVQILSPDKQVVLRLFVERDCLSYLMIALSSHDPHIRLLAYHALNDFYLHVEGSRWHDKIEMTFVLDLLNASRVKDGQKLSFVVALFFARTVKLLLYPADPMYVPIFRFLVAKPEVDLGNVPEFYQLFFSAGNQYKHERNWMLSLLYEGMRETSDYWLYQKKFIFKILLSYYDSAISDAHSQKLILLMVKNACQEKSVAVDLVKNHG</sequence>
<dbReference type="GO" id="GO:0005730">
    <property type="term" value="C:nucleolus"/>
    <property type="evidence" value="ECO:0007669"/>
    <property type="project" value="TreeGrafter"/>
</dbReference>
<evidence type="ECO:0000259" key="1">
    <source>
        <dbReference type="Pfam" id="PF16201"/>
    </source>
</evidence>
<dbReference type="Pfam" id="PF16201">
    <property type="entry name" value="NopRA1"/>
    <property type="match status" value="1"/>
</dbReference>
<dbReference type="InterPro" id="IPR039844">
    <property type="entry name" value="URB1"/>
</dbReference>
<protein>
    <recommendedName>
        <fullName evidence="1">URB1 C-terminal domain-containing protein</fullName>
    </recommendedName>
</protein>
<accession>A0A0B6ZT87</accession>
<reference evidence="2" key="1">
    <citation type="submission" date="2014-12" db="EMBL/GenBank/DDBJ databases">
        <title>Insight into the proteome of Arion vulgaris.</title>
        <authorList>
            <person name="Aradska J."/>
            <person name="Bulat T."/>
            <person name="Smidak R."/>
            <person name="Sarate P."/>
            <person name="Gangsoo J."/>
            <person name="Sialana F."/>
            <person name="Bilban M."/>
            <person name="Lubec G."/>
        </authorList>
    </citation>
    <scope>NUCLEOTIDE SEQUENCE</scope>
    <source>
        <tissue evidence="2">Skin</tissue>
    </source>
</reference>
<dbReference type="GO" id="GO:0000463">
    <property type="term" value="P:maturation of LSU-rRNA from tricistronic rRNA transcript (SSU-rRNA, 5.8S rRNA, LSU-rRNA)"/>
    <property type="evidence" value="ECO:0007669"/>
    <property type="project" value="TreeGrafter"/>
</dbReference>
<dbReference type="InterPro" id="IPR032436">
    <property type="entry name" value="URB1_C"/>
</dbReference>